<keyword evidence="4" id="KW-1185">Reference proteome</keyword>
<comment type="caution">
    <text evidence="2">The sequence shown here is derived from an EMBL/GenBank/DDBJ whole genome shotgun (WGS) entry which is preliminary data.</text>
</comment>
<reference evidence="3 5" key="2">
    <citation type="submission" date="2014-01" db="EMBL/GenBank/DDBJ databases">
        <title>Draft genome sequencing of Bacillus alcalophilus CGMCC 1.3604.</title>
        <authorList>
            <person name="Yang J."/>
            <person name="Diao L."/>
            <person name="Yang S."/>
        </authorList>
    </citation>
    <scope>NUCLEOTIDE SEQUENCE [LARGE SCALE GENOMIC DNA]</scope>
    <source>
        <strain evidence="3 5">CGMCC 1.3604</strain>
    </source>
</reference>
<evidence type="ECO:0000313" key="4">
    <source>
        <dbReference type="Proteomes" id="UP000002754"/>
    </source>
</evidence>
<evidence type="ECO:0000313" key="2">
    <source>
        <dbReference type="EMBL" id="KGA97613.1"/>
    </source>
</evidence>
<keyword evidence="1" id="KW-1133">Transmembrane helix</keyword>
<dbReference type="Proteomes" id="UP000002754">
    <property type="component" value="Unassembled WGS sequence"/>
</dbReference>
<dbReference type="EMBL" id="ALPT02000025">
    <property type="protein sequence ID" value="KGA97613.1"/>
    <property type="molecule type" value="Genomic_DNA"/>
</dbReference>
<evidence type="ECO:0000313" key="5">
    <source>
        <dbReference type="Proteomes" id="UP000297014"/>
    </source>
</evidence>
<reference evidence="2 4" key="1">
    <citation type="journal article" date="2014" name="Genome Announc.">
        <title>Draft Genome Sequence of Bacillus alcalophilus AV1934, a Classic Alkaliphile Isolated from Human Feces in 1934.</title>
        <authorList>
            <person name="Attie O."/>
            <person name="Jayaprakash A."/>
            <person name="Shah H."/>
            <person name="Paulsen I.T."/>
            <person name="Morino M."/>
            <person name="Takahashi Y."/>
            <person name="Narumi I."/>
            <person name="Sachidanandam R."/>
            <person name="Satoh K."/>
            <person name="Ito M."/>
            <person name="Krulwich T.A."/>
        </authorList>
    </citation>
    <scope>NUCLEOTIDE SEQUENCE [LARGE SCALE GENOMIC DNA]</scope>
    <source>
        <strain evidence="2 4">AV1934</strain>
    </source>
</reference>
<gene>
    <name evidence="3" type="ORF">AJ85_04835</name>
    <name evidence="2" type="ORF">BALCAV_0209170</name>
</gene>
<dbReference type="RefSeq" id="WP_003320484.1">
    <property type="nucleotide sequence ID" value="NZ_ALPT02000025.1"/>
</dbReference>
<dbReference type="AlphaFoldDB" id="A0A094WNR4"/>
<keyword evidence="1" id="KW-0812">Transmembrane</keyword>
<dbReference type="Proteomes" id="UP000297014">
    <property type="component" value="Unassembled WGS sequence"/>
</dbReference>
<dbReference type="OrthoDB" id="2971140at2"/>
<keyword evidence="1" id="KW-0472">Membrane</keyword>
<evidence type="ECO:0000256" key="1">
    <source>
        <dbReference type="SAM" id="Phobius"/>
    </source>
</evidence>
<evidence type="ECO:0008006" key="6">
    <source>
        <dbReference type="Google" id="ProtNLM"/>
    </source>
</evidence>
<accession>A0A094WNR4</accession>
<name>A0A094WNR4_ALKAL</name>
<protein>
    <recommendedName>
        <fullName evidence="6">Fimbrial assembly protein</fullName>
    </recommendedName>
</protein>
<proteinExistence type="predicted"/>
<dbReference type="EMBL" id="JALP01000069">
    <property type="protein sequence ID" value="THG91456.1"/>
    <property type="molecule type" value="Genomic_DNA"/>
</dbReference>
<sequence length="183" mass="21154">MLEVNLLPEKRKRDITPLFIFLIVLLYIIFMLVFTMNQAQHAKTRVVDNQQLLNEVQLEITTLNQSSTLHISEEKKWNMAVLRLEKDISYVPRVMQEMVRLLPANVVFSDFQLNGASSIEMNVQFMQVEEMSAYQNELRQSEVVDEVWVLEVRTGEGADDPTHTAAFQVQLNQANLEKLGESK</sequence>
<evidence type="ECO:0000313" key="3">
    <source>
        <dbReference type="EMBL" id="THG91456.1"/>
    </source>
</evidence>
<organism evidence="2 4">
    <name type="scientific">Alkalihalobacillus alcalophilus ATCC 27647 = CGMCC 1.3604</name>
    <dbReference type="NCBI Taxonomy" id="1218173"/>
    <lineage>
        <taxon>Bacteria</taxon>
        <taxon>Bacillati</taxon>
        <taxon>Bacillota</taxon>
        <taxon>Bacilli</taxon>
        <taxon>Bacillales</taxon>
        <taxon>Bacillaceae</taxon>
        <taxon>Alkalihalobacillus</taxon>
    </lineage>
</organism>
<dbReference type="STRING" id="1218173.BALCAV_0209170"/>
<feature type="transmembrane region" description="Helical" evidence="1">
    <location>
        <begin position="15"/>
        <end position="35"/>
    </location>
</feature>